<evidence type="ECO:0000313" key="6">
    <source>
        <dbReference type="EMBL" id="MBZ2208831.1"/>
    </source>
</evidence>
<dbReference type="Proteomes" id="UP000809349">
    <property type="component" value="Unassembled WGS sequence"/>
</dbReference>
<protein>
    <submittedName>
        <fullName evidence="6">Dienelactone hydrolase family protein</fullName>
    </submittedName>
</protein>
<dbReference type="RefSeq" id="WP_223469304.1">
    <property type="nucleotide sequence ID" value="NZ_JAFBIL020000006.1"/>
</dbReference>
<evidence type="ECO:0000313" key="7">
    <source>
        <dbReference type="Proteomes" id="UP000809349"/>
    </source>
</evidence>
<dbReference type="GO" id="GO:0016787">
    <property type="term" value="F:hydrolase activity"/>
    <property type="evidence" value="ECO:0007669"/>
    <property type="project" value="UniProtKB-KW"/>
</dbReference>
<sequence>MRHFLFAVLFAAVSVAHAQSLFSFSNQPGEHGVGVRFVKQYDGSRPFAKSRSFWAGGRAKDDLGRPIQTVIWYPAAKGGKAVQWNDYLSLIGWETNFNLSGAEEKRLVDGWIEMVTDGKRPAQVAAERAKPMWAVRGAVPTNGKFPVVIYAPSINNTAFENADLAEFLASHGYIVISSPTIGAARRFIKWDLANAEMQADDIRFLIDYAKTLPQADMSRVAAAGFSWGGFTNILAAVKDPRIKALVSMDGTLRYYNALVAEAKYAVPENIKTPLLYLAQRPASVEENIRIEQDLTGSFIGRMSKADVYMLTMHPMEHVHFGSAFIRLDDAADYQEYTADEVSFAYSLGARYVLNFLNGYLKGDRSGLAYLTNRPVKNGAPPHSLVMQFTPAKYK</sequence>
<feature type="chain" id="PRO_5045679302" evidence="4">
    <location>
        <begin position="19"/>
        <end position="394"/>
    </location>
</feature>
<dbReference type="EMBL" id="JAFBIL020000006">
    <property type="protein sequence ID" value="MBZ2208831.1"/>
    <property type="molecule type" value="Genomic_DNA"/>
</dbReference>
<evidence type="ECO:0000259" key="5">
    <source>
        <dbReference type="Pfam" id="PF02129"/>
    </source>
</evidence>
<feature type="signal peptide" evidence="4">
    <location>
        <begin position="1"/>
        <end position="18"/>
    </location>
</feature>
<feature type="domain" description="Xaa-Pro dipeptidyl-peptidase-like" evidence="5">
    <location>
        <begin position="140"/>
        <end position="261"/>
    </location>
</feature>
<reference evidence="6 7" key="2">
    <citation type="submission" date="2021-08" db="EMBL/GenBank/DDBJ databases">
        <title>Massilia sp. R798.</title>
        <authorList>
            <person name="Baek J.H."/>
            <person name="Jung H.S."/>
            <person name="Kim K.R."/>
            <person name="Jeon C.O."/>
        </authorList>
    </citation>
    <scope>NUCLEOTIDE SEQUENCE [LARGE SCALE GENOMIC DNA]</scope>
    <source>
        <strain evidence="6 7">R798</strain>
    </source>
</reference>
<evidence type="ECO:0000256" key="1">
    <source>
        <dbReference type="ARBA" id="ARBA00022801"/>
    </source>
</evidence>
<dbReference type="InterPro" id="IPR000383">
    <property type="entry name" value="Xaa-Pro-like_dom"/>
</dbReference>
<dbReference type="PANTHER" id="PTHR10272:SF0">
    <property type="entry name" value="PLATELET-ACTIVATING FACTOR ACETYLHYDROLASE"/>
    <property type="match status" value="1"/>
</dbReference>
<keyword evidence="4" id="KW-0732">Signal</keyword>
<evidence type="ECO:0000256" key="3">
    <source>
        <dbReference type="ARBA" id="ARBA00023098"/>
    </source>
</evidence>
<dbReference type="Gene3D" id="3.40.50.1820">
    <property type="entry name" value="alpha/beta hydrolase"/>
    <property type="match status" value="1"/>
</dbReference>
<keyword evidence="1 6" id="KW-0378">Hydrolase</keyword>
<keyword evidence="7" id="KW-1185">Reference proteome</keyword>
<comment type="caution">
    <text evidence="6">The sequence shown here is derived from an EMBL/GenBank/DDBJ whole genome shotgun (WGS) entry which is preliminary data.</text>
</comment>
<dbReference type="Pfam" id="PF02129">
    <property type="entry name" value="Peptidase_S15"/>
    <property type="match status" value="1"/>
</dbReference>
<gene>
    <name evidence="6" type="ORF">I4X03_016305</name>
</gene>
<organism evidence="6 7">
    <name type="scientific">Massilia soli</name>
    <dbReference type="NCBI Taxonomy" id="2792854"/>
    <lineage>
        <taxon>Bacteria</taxon>
        <taxon>Pseudomonadati</taxon>
        <taxon>Pseudomonadota</taxon>
        <taxon>Betaproteobacteria</taxon>
        <taxon>Burkholderiales</taxon>
        <taxon>Oxalobacteraceae</taxon>
        <taxon>Telluria group</taxon>
        <taxon>Massilia</taxon>
    </lineage>
</organism>
<reference evidence="6 7" key="1">
    <citation type="submission" date="2021-01" db="EMBL/GenBank/DDBJ databases">
        <authorList>
            <person name="Ruan W."/>
            <person name="Khan S.A."/>
            <person name="Jeon C.O."/>
        </authorList>
    </citation>
    <scope>NUCLEOTIDE SEQUENCE [LARGE SCALE GENOMIC DNA]</scope>
    <source>
        <strain evidence="6 7">R798</strain>
    </source>
</reference>
<keyword evidence="3" id="KW-0443">Lipid metabolism</keyword>
<accession>A0ABS7SSD2</accession>
<dbReference type="InterPro" id="IPR029058">
    <property type="entry name" value="AB_hydrolase_fold"/>
</dbReference>
<evidence type="ECO:0000256" key="4">
    <source>
        <dbReference type="SAM" id="SignalP"/>
    </source>
</evidence>
<proteinExistence type="predicted"/>
<name>A0ABS7SSD2_9BURK</name>
<evidence type="ECO:0000256" key="2">
    <source>
        <dbReference type="ARBA" id="ARBA00022963"/>
    </source>
</evidence>
<dbReference type="SUPFAM" id="SSF53474">
    <property type="entry name" value="alpha/beta-Hydrolases"/>
    <property type="match status" value="1"/>
</dbReference>
<dbReference type="PANTHER" id="PTHR10272">
    <property type="entry name" value="PLATELET-ACTIVATING FACTOR ACETYLHYDROLASE"/>
    <property type="match status" value="1"/>
</dbReference>
<keyword evidence="2" id="KW-0442">Lipid degradation</keyword>